<evidence type="ECO:0000256" key="6">
    <source>
        <dbReference type="SAM" id="MobiDB-lite"/>
    </source>
</evidence>
<feature type="transmembrane region" description="Helical" evidence="7">
    <location>
        <begin position="65"/>
        <end position="86"/>
    </location>
</feature>
<dbReference type="PANTHER" id="PTHR21716:SF4">
    <property type="entry name" value="TRANSMEMBRANE PROTEIN 245"/>
    <property type="match status" value="1"/>
</dbReference>
<keyword evidence="9" id="KW-1185">Reference proteome</keyword>
<name>A0A7I7T3U2_9MYCO</name>
<evidence type="ECO:0000313" key="8">
    <source>
        <dbReference type="EMBL" id="BBY62766.1"/>
    </source>
</evidence>
<feature type="transmembrane region" description="Helical" evidence="7">
    <location>
        <begin position="216"/>
        <end position="234"/>
    </location>
</feature>
<keyword evidence="3 7" id="KW-0812">Transmembrane</keyword>
<feature type="compositionally biased region" description="Basic residues" evidence="6">
    <location>
        <begin position="363"/>
        <end position="372"/>
    </location>
</feature>
<evidence type="ECO:0000313" key="9">
    <source>
        <dbReference type="Proteomes" id="UP000467148"/>
    </source>
</evidence>
<evidence type="ECO:0000256" key="5">
    <source>
        <dbReference type="ARBA" id="ARBA00023136"/>
    </source>
</evidence>
<feature type="transmembrane region" description="Helical" evidence="7">
    <location>
        <begin position="267"/>
        <end position="289"/>
    </location>
</feature>
<feature type="transmembrane region" description="Helical" evidence="7">
    <location>
        <begin position="12"/>
        <end position="45"/>
    </location>
</feature>
<evidence type="ECO:0000256" key="4">
    <source>
        <dbReference type="ARBA" id="ARBA00022989"/>
    </source>
</evidence>
<comment type="subcellular location">
    <subcellularLocation>
        <location evidence="1">Membrane</location>
        <topology evidence="1">Multi-pass membrane protein</topology>
    </subcellularLocation>
</comment>
<dbReference type="KEGG" id="mhev:MHEL_10090"/>
<keyword evidence="5 7" id="KW-0472">Membrane</keyword>
<accession>A0A7I7T3U2</accession>
<dbReference type="RefSeq" id="WP_163746525.1">
    <property type="nucleotide sequence ID" value="NZ_AP022596.1"/>
</dbReference>
<evidence type="ECO:0000256" key="1">
    <source>
        <dbReference type="ARBA" id="ARBA00004141"/>
    </source>
</evidence>
<evidence type="ECO:0000256" key="7">
    <source>
        <dbReference type="SAM" id="Phobius"/>
    </source>
</evidence>
<dbReference type="PANTHER" id="PTHR21716">
    <property type="entry name" value="TRANSMEMBRANE PROTEIN"/>
    <property type="match status" value="1"/>
</dbReference>
<dbReference type="AlphaFoldDB" id="A0A7I7T3U2"/>
<keyword evidence="4 7" id="KW-1133">Transmembrane helix</keyword>
<feature type="transmembrane region" description="Helical" evidence="7">
    <location>
        <begin position="148"/>
        <end position="175"/>
    </location>
</feature>
<reference evidence="8 9" key="1">
    <citation type="journal article" date="2019" name="Emerg. Microbes Infect.">
        <title>Comprehensive subspecies identification of 175 nontuberculous mycobacteria species based on 7547 genomic profiles.</title>
        <authorList>
            <person name="Matsumoto Y."/>
            <person name="Kinjo T."/>
            <person name="Motooka D."/>
            <person name="Nabeya D."/>
            <person name="Jung N."/>
            <person name="Uechi K."/>
            <person name="Horii T."/>
            <person name="Iida T."/>
            <person name="Fujita J."/>
            <person name="Nakamura S."/>
        </authorList>
    </citation>
    <scope>NUCLEOTIDE SEQUENCE [LARGE SCALE GENOMIC DNA]</scope>
    <source>
        <strain evidence="8 9">JCM 30396</strain>
    </source>
</reference>
<dbReference type="Proteomes" id="UP000467148">
    <property type="component" value="Chromosome"/>
</dbReference>
<feature type="region of interest" description="Disordered" evidence="6">
    <location>
        <begin position="363"/>
        <end position="390"/>
    </location>
</feature>
<comment type="similarity">
    <text evidence="2">Belongs to the autoinducer-2 exporter (AI-2E) (TC 2.A.86) family.</text>
</comment>
<proteinExistence type="inferred from homology"/>
<feature type="transmembrane region" description="Helical" evidence="7">
    <location>
        <begin position="241"/>
        <end position="261"/>
    </location>
</feature>
<dbReference type="EMBL" id="AP022596">
    <property type="protein sequence ID" value="BBY62766.1"/>
    <property type="molecule type" value="Genomic_DNA"/>
</dbReference>
<organism evidence="8 9">
    <name type="scientific">Mycolicibacterium helvum</name>
    <dbReference type="NCBI Taxonomy" id="1534349"/>
    <lineage>
        <taxon>Bacteria</taxon>
        <taxon>Bacillati</taxon>
        <taxon>Actinomycetota</taxon>
        <taxon>Actinomycetes</taxon>
        <taxon>Mycobacteriales</taxon>
        <taxon>Mycobacteriaceae</taxon>
        <taxon>Mycolicibacterium</taxon>
    </lineage>
</organism>
<protein>
    <submittedName>
        <fullName evidence="8">UPF0118 membrane protein</fullName>
    </submittedName>
</protein>
<gene>
    <name evidence="8" type="ORF">MHEL_10090</name>
</gene>
<dbReference type="Pfam" id="PF01594">
    <property type="entry name" value="AI-2E_transport"/>
    <property type="match status" value="1"/>
</dbReference>
<dbReference type="InterPro" id="IPR002549">
    <property type="entry name" value="AI-2E-like"/>
</dbReference>
<dbReference type="GO" id="GO:0016020">
    <property type="term" value="C:membrane"/>
    <property type="evidence" value="ECO:0007669"/>
    <property type="project" value="UniProtKB-SubCell"/>
</dbReference>
<evidence type="ECO:0000256" key="2">
    <source>
        <dbReference type="ARBA" id="ARBA00009773"/>
    </source>
</evidence>
<feature type="transmembrane region" description="Helical" evidence="7">
    <location>
        <begin position="310"/>
        <end position="328"/>
    </location>
</feature>
<sequence>MKTEFTLTQKRALAVITLLALVLGAYFLRHYFILVVIAAIVAYLFTPVYDRCRRRFGSGLSATCTVLVALATVIIPVGALLTLAVLQISHMLVHVADWVQNADMSTVGDHALTYVNRALAKLPFGHFSVTTESVRDNMVSVSQAVGRWLLHALQGAAGGAIGVITSSIIFLYVLVSLLTNSDQLLLLIRRLNPLGEEVTDLYLAKMGAMVKGTVKGQFIIALVQGVLGAASIYIGGFHNGFFIFAIFLTALSVIPLGSGIVTIPFGIGMMFFGNIGGGLFVVLFHLIGVTNIDNFLRPILVPREARLDPALMLLAVFSGIAMFGFWGIVLGPVLMIIIVTTISVYLAVYKGVEMTVHEPTEKRGRRFGRRVKAGAEKTAAGTDANPADDG</sequence>
<evidence type="ECO:0000256" key="3">
    <source>
        <dbReference type="ARBA" id="ARBA00022692"/>
    </source>
</evidence>